<dbReference type="PRINTS" id="PR00455">
    <property type="entry name" value="HTHTETR"/>
</dbReference>
<dbReference type="PANTHER" id="PTHR47506:SF6">
    <property type="entry name" value="HTH-TYPE TRANSCRIPTIONAL REPRESSOR NEMR"/>
    <property type="match status" value="1"/>
</dbReference>
<feature type="domain" description="HTH tetR-type" evidence="6">
    <location>
        <begin position="15"/>
        <end position="75"/>
    </location>
</feature>
<gene>
    <name evidence="7" type="ORF">D4765_00375</name>
</gene>
<dbReference type="Proteomes" id="UP000306192">
    <property type="component" value="Unassembled WGS sequence"/>
</dbReference>
<feature type="DNA-binding region" description="H-T-H motif" evidence="5">
    <location>
        <begin position="38"/>
        <end position="57"/>
    </location>
</feature>
<evidence type="ECO:0000256" key="4">
    <source>
        <dbReference type="ARBA" id="ARBA00023163"/>
    </source>
</evidence>
<dbReference type="Pfam" id="PF13977">
    <property type="entry name" value="TetR_C_6"/>
    <property type="match status" value="1"/>
</dbReference>
<dbReference type="InterPro" id="IPR036271">
    <property type="entry name" value="Tet_transcr_reg_TetR-rel_C_sf"/>
</dbReference>
<evidence type="ECO:0000256" key="3">
    <source>
        <dbReference type="ARBA" id="ARBA00023125"/>
    </source>
</evidence>
<evidence type="ECO:0000256" key="2">
    <source>
        <dbReference type="ARBA" id="ARBA00023015"/>
    </source>
</evidence>
<keyword evidence="8" id="KW-1185">Reference proteome</keyword>
<reference evidence="7 8" key="1">
    <citation type="journal article" date="2019" name="Microorganisms">
        <title>Systematic Affiliation and Genome Analysis of Subtercola vilae DB165(T) with Particular Emphasis on Cold Adaptation of an Isolate from a High-Altitude Cold Volcano Lake.</title>
        <authorList>
            <person name="Villalobos A.S."/>
            <person name="Wiese J."/>
            <person name="Imhoff J.F."/>
            <person name="Dorador C."/>
            <person name="Keller A."/>
            <person name="Hentschel U."/>
        </authorList>
    </citation>
    <scope>NUCLEOTIDE SEQUENCE [LARGE SCALE GENOMIC DNA]</scope>
    <source>
        <strain evidence="7 8">DB165</strain>
    </source>
</reference>
<dbReference type="Pfam" id="PF00440">
    <property type="entry name" value="TetR_N"/>
    <property type="match status" value="1"/>
</dbReference>
<dbReference type="SUPFAM" id="SSF48498">
    <property type="entry name" value="Tetracyclin repressor-like, C-terminal domain"/>
    <property type="match status" value="1"/>
</dbReference>
<keyword evidence="2" id="KW-0805">Transcription regulation</keyword>
<dbReference type="RefSeq" id="WP_136640234.1">
    <property type="nucleotide sequence ID" value="NZ_QYRT01000001.1"/>
</dbReference>
<dbReference type="AlphaFoldDB" id="A0A4V4RG97"/>
<evidence type="ECO:0000313" key="8">
    <source>
        <dbReference type="Proteomes" id="UP000306192"/>
    </source>
</evidence>
<dbReference type="InterPro" id="IPR001647">
    <property type="entry name" value="HTH_TetR"/>
</dbReference>
<comment type="caution">
    <text evidence="7">The sequence shown here is derived from an EMBL/GenBank/DDBJ whole genome shotgun (WGS) entry which is preliminary data.</text>
</comment>
<dbReference type="OrthoDB" id="7505659at2"/>
<dbReference type="Gene3D" id="1.10.357.10">
    <property type="entry name" value="Tetracycline Repressor, domain 2"/>
    <property type="match status" value="1"/>
</dbReference>
<keyword evidence="4" id="KW-0804">Transcription</keyword>
<accession>A0A4V4RG97</accession>
<keyword evidence="1" id="KW-0678">Repressor</keyword>
<dbReference type="InterPro" id="IPR039538">
    <property type="entry name" value="BetI_C"/>
</dbReference>
<dbReference type="GO" id="GO:0003677">
    <property type="term" value="F:DNA binding"/>
    <property type="evidence" value="ECO:0007669"/>
    <property type="project" value="UniProtKB-UniRule"/>
</dbReference>
<dbReference type="SUPFAM" id="SSF46689">
    <property type="entry name" value="Homeodomain-like"/>
    <property type="match status" value="1"/>
</dbReference>
<dbReference type="InterPro" id="IPR009057">
    <property type="entry name" value="Homeodomain-like_sf"/>
</dbReference>
<evidence type="ECO:0000256" key="1">
    <source>
        <dbReference type="ARBA" id="ARBA00022491"/>
    </source>
</evidence>
<keyword evidence="3 5" id="KW-0238">DNA-binding</keyword>
<dbReference type="EMBL" id="QYRT01000001">
    <property type="protein sequence ID" value="TIH41004.1"/>
    <property type="molecule type" value="Genomic_DNA"/>
</dbReference>
<proteinExistence type="predicted"/>
<dbReference type="PANTHER" id="PTHR47506">
    <property type="entry name" value="TRANSCRIPTIONAL REGULATORY PROTEIN"/>
    <property type="match status" value="1"/>
</dbReference>
<dbReference type="PROSITE" id="PS50977">
    <property type="entry name" value="HTH_TETR_2"/>
    <property type="match status" value="1"/>
</dbReference>
<sequence length="200" mass="21976">MTLTGKLRGSYAKTSLRRREIVMAGLEVFATSGYRSGSLREIAERVGMSQAGLLHHFSNKSELLAAVLEARDDDARMRVPLDSAGIELIRGLVELVRYNASIPGLVELHCVLSAEATDPEHPAHQYFIARYQWSIGISTEAFADMKERGQLVDGVDPASAARSLVALMDGLQVQWLLDRTSVVMVDEVHAYVARLLSVPL</sequence>
<evidence type="ECO:0000313" key="7">
    <source>
        <dbReference type="EMBL" id="TIH41004.1"/>
    </source>
</evidence>
<evidence type="ECO:0000256" key="5">
    <source>
        <dbReference type="PROSITE-ProRule" id="PRU00335"/>
    </source>
</evidence>
<protein>
    <submittedName>
        <fullName evidence="7">TetR/AcrR family transcriptional regulator</fullName>
    </submittedName>
</protein>
<name>A0A4V4RG97_9MICO</name>
<organism evidence="7 8">
    <name type="scientific">Subtercola vilae</name>
    <dbReference type="NCBI Taxonomy" id="2056433"/>
    <lineage>
        <taxon>Bacteria</taxon>
        <taxon>Bacillati</taxon>
        <taxon>Actinomycetota</taxon>
        <taxon>Actinomycetes</taxon>
        <taxon>Micrococcales</taxon>
        <taxon>Microbacteriaceae</taxon>
        <taxon>Subtercola</taxon>
    </lineage>
</organism>
<evidence type="ECO:0000259" key="6">
    <source>
        <dbReference type="PROSITE" id="PS50977"/>
    </source>
</evidence>